<accession>A0A5N5SU70</accession>
<protein>
    <recommendedName>
        <fullName evidence="3 6">Tubulin-specific chaperone A</fullName>
    </recommendedName>
</protein>
<dbReference type="Pfam" id="PF02970">
    <property type="entry name" value="TBCA"/>
    <property type="match status" value="1"/>
</dbReference>
<dbReference type="EMBL" id="SEYY01020564">
    <property type="protein sequence ID" value="KAB7497209.1"/>
    <property type="molecule type" value="Genomic_DNA"/>
</dbReference>
<evidence type="ECO:0000313" key="8">
    <source>
        <dbReference type="Proteomes" id="UP000326759"/>
    </source>
</evidence>
<comment type="subunit">
    <text evidence="5 6">Supercomplex made of cofactors A to E. Cofactors A and D function by capturing and stabilizing tubulin in a quasi-native conformation. Cofactor E binds to the cofactor D-tubulin complex; interaction with cofactor C then causes the release of tubulin polypeptides that are committed to the native state.</text>
</comment>
<evidence type="ECO:0000256" key="5">
    <source>
        <dbReference type="ARBA" id="ARBA00026055"/>
    </source>
</evidence>
<name>A0A5N5SU70_9CRUS</name>
<keyword evidence="6" id="KW-0206">Cytoskeleton</keyword>
<dbReference type="OrthoDB" id="296187at2759"/>
<dbReference type="AlphaFoldDB" id="A0A5N5SU70"/>
<dbReference type="InterPro" id="IPR036126">
    <property type="entry name" value="TBCA_sf"/>
</dbReference>
<keyword evidence="4 6" id="KW-0143">Chaperone</keyword>
<evidence type="ECO:0000313" key="7">
    <source>
        <dbReference type="EMBL" id="KAB7497209.1"/>
    </source>
</evidence>
<gene>
    <name evidence="7" type="primary">Tbca</name>
    <name evidence="7" type="ORF">Anas_10714</name>
</gene>
<evidence type="ECO:0000256" key="4">
    <source>
        <dbReference type="ARBA" id="ARBA00023186"/>
    </source>
</evidence>
<keyword evidence="6" id="KW-0963">Cytoplasm</keyword>
<dbReference type="GO" id="GO:0007021">
    <property type="term" value="P:tubulin complex assembly"/>
    <property type="evidence" value="ECO:0007669"/>
    <property type="project" value="UniProtKB-UniRule"/>
</dbReference>
<dbReference type="PANTHER" id="PTHR21500:SF0">
    <property type="entry name" value="TUBULIN-SPECIFIC CHAPERONE A"/>
    <property type="match status" value="1"/>
</dbReference>
<dbReference type="Proteomes" id="UP000326759">
    <property type="component" value="Unassembled WGS sequence"/>
</dbReference>
<evidence type="ECO:0000256" key="2">
    <source>
        <dbReference type="ARBA" id="ARBA00006806"/>
    </source>
</evidence>
<sequence>MSDPRIRQIKIKTGVLSRTAKEKLSYEKEADQIMEKIKKMQDEGKEVYYIKKQDELLQETTNVVADCQRRVNAAYSDLKSVLENESELEETEEYAAAKAALEVAKPQVTA</sequence>
<dbReference type="GO" id="GO:0005829">
    <property type="term" value="C:cytosol"/>
    <property type="evidence" value="ECO:0007669"/>
    <property type="project" value="TreeGrafter"/>
</dbReference>
<keyword evidence="8" id="KW-1185">Reference proteome</keyword>
<dbReference type="Gene3D" id="1.20.58.90">
    <property type="match status" value="1"/>
</dbReference>
<dbReference type="GO" id="GO:0007023">
    <property type="term" value="P:post-chaperonin tubulin folding pathway"/>
    <property type="evidence" value="ECO:0007669"/>
    <property type="project" value="UniProtKB-UniRule"/>
</dbReference>
<comment type="subcellular location">
    <subcellularLocation>
        <location evidence="6">Cytoplasm</location>
        <location evidence="6">Cytoskeleton</location>
    </subcellularLocation>
</comment>
<dbReference type="InterPro" id="IPR004226">
    <property type="entry name" value="TBCA"/>
</dbReference>
<dbReference type="SUPFAM" id="SSF46988">
    <property type="entry name" value="Tubulin chaperone cofactor A"/>
    <property type="match status" value="1"/>
</dbReference>
<dbReference type="GO" id="GO:0005874">
    <property type="term" value="C:microtubule"/>
    <property type="evidence" value="ECO:0007669"/>
    <property type="project" value="UniProtKB-KW"/>
</dbReference>
<reference evidence="7 8" key="1">
    <citation type="journal article" date="2019" name="PLoS Biol.">
        <title>Sex chromosomes control vertical transmission of feminizing Wolbachia symbionts in an isopod.</title>
        <authorList>
            <person name="Becking T."/>
            <person name="Chebbi M.A."/>
            <person name="Giraud I."/>
            <person name="Moumen B."/>
            <person name="Laverre T."/>
            <person name="Caubet Y."/>
            <person name="Peccoud J."/>
            <person name="Gilbert C."/>
            <person name="Cordaux R."/>
        </authorList>
    </citation>
    <scope>NUCLEOTIDE SEQUENCE [LARGE SCALE GENOMIC DNA]</scope>
    <source>
        <strain evidence="7">ANa2</strain>
        <tissue evidence="7">Whole body excluding digestive tract and cuticle</tissue>
    </source>
</reference>
<comment type="similarity">
    <text evidence="2 6">Belongs to the TBCA family.</text>
</comment>
<keyword evidence="6" id="KW-0493">Microtubule</keyword>
<evidence type="ECO:0000256" key="6">
    <source>
        <dbReference type="RuleBase" id="RU364030"/>
    </source>
</evidence>
<comment type="caution">
    <text evidence="7">The sequence shown here is derived from an EMBL/GenBank/DDBJ whole genome shotgun (WGS) entry which is preliminary data.</text>
</comment>
<organism evidence="7 8">
    <name type="scientific">Armadillidium nasatum</name>
    <dbReference type="NCBI Taxonomy" id="96803"/>
    <lineage>
        <taxon>Eukaryota</taxon>
        <taxon>Metazoa</taxon>
        <taxon>Ecdysozoa</taxon>
        <taxon>Arthropoda</taxon>
        <taxon>Crustacea</taxon>
        <taxon>Multicrustacea</taxon>
        <taxon>Malacostraca</taxon>
        <taxon>Eumalacostraca</taxon>
        <taxon>Peracarida</taxon>
        <taxon>Isopoda</taxon>
        <taxon>Oniscidea</taxon>
        <taxon>Crinocheta</taxon>
        <taxon>Armadillidiidae</taxon>
        <taxon>Armadillidium</taxon>
    </lineage>
</organism>
<dbReference type="GO" id="GO:0048487">
    <property type="term" value="F:beta-tubulin binding"/>
    <property type="evidence" value="ECO:0007669"/>
    <property type="project" value="InterPro"/>
</dbReference>
<evidence type="ECO:0000256" key="3">
    <source>
        <dbReference type="ARBA" id="ARBA00015002"/>
    </source>
</evidence>
<proteinExistence type="inferred from homology"/>
<comment type="function">
    <text evidence="1">Tubulin-folding protein; involved in the early step of the tubulin folding pathway.</text>
</comment>
<dbReference type="PANTHER" id="PTHR21500">
    <property type="entry name" value="TUBULIN-SPECIFIC CHAPERONE A"/>
    <property type="match status" value="1"/>
</dbReference>
<evidence type="ECO:0000256" key="1">
    <source>
        <dbReference type="ARBA" id="ARBA00003046"/>
    </source>
</evidence>